<gene>
    <name evidence="1" type="ORF">DHETER_LOCUS3987</name>
</gene>
<accession>A0ACA9LD37</accession>
<name>A0ACA9LD37_9GLOM</name>
<evidence type="ECO:0000313" key="2">
    <source>
        <dbReference type="Proteomes" id="UP000789702"/>
    </source>
</evidence>
<protein>
    <submittedName>
        <fullName evidence="1">1551_t:CDS:1</fullName>
    </submittedName>
</protein>
<dbReference type="EMBL" id="CAJVPU010003750">
    <property type="protein sequence ID" value="CAG8522535.1"/>
    <property type="molecule type" value="Genomic_DNA"/>
</dbReference>
<feature type="non-terminal residue" evidence="1">
    <location>
        <position position="748"/>
    </location>
</feature>
<reference evidence="1" key="1">
    <citation type="submission" date="2021-06" db="EMBL/GenBank/DDBJ databases">
        <authorList>
            <person name="Kallberg Y."/>
            <person name="Tangrot J."/>
            <person name="Rosling A."/>
        </authorList>
    </citation>
    <scope>NUCLEOTIDE SEQUENCE</scope>
    <source>
        <strain evidence="1">IL203A</strain>
    </source>
</reference>
<proteinExistence type="predicted"/>
<sequence>MDNQGRSNDSDIGDLYSKSNSVREDYEKANNLESSTSNGKSFEVDAEIDQESVNSRYDLCESIPGLYRLLDLCKDIGSNGLGTYKRLILYICQHLKKLCNEMIPNSFKSISKIQFEQLNSCRVRLIGCYGRNGLIAKLLFNKNVIDQVTYEQLLMPYEINAINPLPTLRPGIYLQKLPSVSEGINSNTNQFLVIHWSENGCYEDSASSYRKKNMTNLHRDVFGSAWLAYMGCRQPKRFILTIILVTDSDVENFDWSLLNENFDDEDGGKKKNRAVIHNFELPLSMSNIQNSYAPKYLDGPPLHPLIVESASNQILLTQKMKSVTTAADKYSRRAFDSLTSFQEYFKQKLKIRKCALSIDRDKMTIQKLQVLVEDGINNPNIFSKYYEELKVLENNKVKIVGKVLENTLKHIEKIAYQMLNQSYNHFESLISDHKNDGIQLGEENESLTSDHKLNDKIQLREDKFNSIDEIPSGVILTLENEIFNISTNNWKYLKTRLIFANHCDYIKASTVFFDEERDFSKLVKKHEKKCILFCISKGLYPKGLTNKIVSKINDEVKKISDNEFVKQISVINDEAVTKKFLNAYIEWKEQYFVQNVNRIIQDFREEVEKNVKVKIDKRYEGLIKEIEENYFQCICGKIEAMHLTNDQMEDRLIILNLEIDEHKKKYYLDCEVSEKLCFTIYNVNLDQSEIEEMDKNESFIPKPIISENRTSFNIDPEIYEFKTIAQLGKKYLLFLWNIINNKLEIYLG</sequence>
<dbReference type="Proteomes" id="UP000789702">
    <property type="component" value="Unassembled WGS sequence"/>
</dbReference>
<organism evidence="1 2">
    <name type="scientific">Dentiscutata heterogama</name>
    <dbReference type="NCBI Taxonomy" id="1316150"/>
    <lineage>
        <taxon>Eukaryota</taxon>
        <taxon>Fungi</taxon>
        <taxon>Fungi incertae sedis</taxon>
        <taxon>Mucoromycota</taxon>
        <taxon>Glomeromycotina</taxon>
        <taxon>Glomeromycetes</taxon>
        <taxon>Diversisporales</taxon>
        <taxon>Gigasporaceae</taxon>
        <taxon>Dentiscutata</taxon>
    </lineage>
</organism>
<keyword evidence="2" id="KW-1185">Reference proteome</keyword>
<evidence type="ECO:0000313" key="1">
    <source>
        <dbReference type="EMBL" id="CAG8522535.1"/>
    </source>
</evidence>
<comment type="caution">
    <text evidence="1">The sequence shown here is derived from an EMBL/GenBank/DDBJ whole genome shotgun (WGS) entry which is preliminary data.</text>
</comment>